<sequence>MERTEEKKQTKETGTVMKRKQLFSEKNKWGRGTLMIEDGICLVENDEGDILLADSLGNADVLMKRDGRWQPAQICGGSAEIGADTIPLLGGEEIRYEKAVKRPLLTLLDSLDDETFLLFLSHLHGFGLSVYDCVFSYNQALFSGEGVSFYHFSADDAQCALQHHRGSSGKHDRFEWTASDGRRSIMYSAARQDGTA</sequence>
<name>A0A6A8LJP6_BACVE</name>
<protein>
    <submittedName>
        <fullName evidence="1">DUF2777 family protein</fullName>
    </submittedName>
</protein>
<dbReference type="AlphaFoldDB" id="A0A6A8LJP6"/>
<gene>
    <name evidence="1" type="ORF">GKC39_08325</name>
</gene>
<evidence type="ECO:0000313" key="1">
    <source>
        <dbReference type="EMBL" id="MSE02069.1"/>
    </source>
</evidence>
<comment type="caution">
    <text evidence="1">The sequence shown here is derived from an EMBL/GenBank/DDBJ whole genome shotgun (WGS) entry which is preliminary data.</text>
</comment>
<proteinExistence type="predicted"/>
<dbReference type="Pfam" id="PF10949">
    <property type="entry name" value="DUF2777"/>
    <property type="match status" value="1"/>
</dbReference>
<organism evidence="1">
    <name type="scientific">Bacillus velezensis</name>
    <dbReference type="NCBI Taxonomy" id="492670"/>
    <lineage>
        <taxon>Bacteria</taxon>
        <taxon>Bacillati</taxon>
        <taxon>Bacillota</taxon>
        <taxon>Bacilli</taxon>
        <taxon>Bacillales</taxon>
        <taxon>Bacillaceae</taxon>
        <taxon>Bacillus</taxon>
        <taxon>Bacillus amyloliquefaciens group</taxon>
    </lineage>
</organism>
<dbReference type="EMBL" id="WKKV01000003">
    <property type="protein sequence ID" value="MSE02069.1"/>
    <property type="molecule type" value="Genomic_DNA"/>
</dbReference>
<dbReference type="InterPro" id="IPR024488">
    <property type="entry name" value="DUF2777"/>
</dbReference>
<accession>A0A6A8LJP6</accession>
<reference evidence="1" key="1">
    <citation type="submission" date="2019-11" db="EMBL/GenBank/DDBJ databases">
        <title>Draft Genome Sequence of Plant Growth-Promoting Rhizosphere-Associated Bacteria.</title>
        <authorList>
            <person name="Vasilyev I.Y."/>
            <person name="Radchenko V."/>
            <person name="Ilnitskaya E.V."/>
        </authorList>
    </citation>
    <scope>NUCLEOTIDE SEQUENCE</scope>
    <source>
        <strain evidence="1">VRA_517_n</strain>
    </source>
</reference>